<proteinExistence type="predicted"/>
<feature type="compositionally biased region" description="Low complexity" evidence="1">
    <location>
        <begin position="191"/>
        <end position="200"/>
    </location>
</feature>
<dbReference type="Proteomes" id="UP000078368">
    <property type="component" value="Unassembled WGS sequence"/>
</dbReference>
<feature type="compositionally biased region" description="Low complexity" evidence="1">
    <location>
        <begin position="380"/>
        <end position="394"/>
    </location>
</feature>
<protein>
    <submittedName>
        <fullName evidence="3">Uncharacterized protein</fullName>
    </submittedName>
</protein>
<dbReference type="RefSeq" id="WP_064231373.1">
    <property type="nucleotide sequence ID" value="NZ_LVZK01000001.1"/>
</dbReference>
<comment type="caution">
    <text evidence="3">The sequence shown here is derived from an EMBL/GenBank/DDBJ whole genome shotgun (WGS) entry which is preliminary data.</text>
</comment>
<feature type="compositionally biased region" description="Gly residues" evidence="1">
    <location>
        <begin position="525"/>
        <end position="542"/>
    </location>
</feature>
<evidence type="ECO:0000256" key="2">
    <source>
        <dbReference type="SAM" id="Phobius"/>
    </source>
</evidence>
<name>A0A179B6A4_9ACTO</name>
<evidence type="ECO:0000313" key="4">
    <source>
        <dbReference type="Proteomes" id="UP000078368"/>
    </source>
</evidence>
<keyword evidence="2" id="KW-0472">Membrane</keyword>
<dbReference type="EMBL" id="LVZK01000001">
    <property type="protein sequence ID" value="OAP86661.1"/>
    <property type="molecule type" value="Genomic_DNA"/>
</dbReference>
<feature type="region of interest" description="Disordered" evidence="1">
    <location>
        <begin position="191"/>
        <end position="542"/>
    </location>
</feature>
<dbReference type="STRING" id="1823756.A4H34_05940"/>
<sequence>MSLLTRRLAKNIADRTVERSSQKVNRDRRHPERIRMPKLVLWTGAGMFFFGIFVVASSVLIEQDYPITGIVIGSLFALLLGVPSLFAYKNFWYSIDPEGVSFRLAFSGEKRIRFVDIVSKEVIQRQKGDVLRMQDSHGTRFQISAPFFDTLPILARFGFYDQFQRWPSPQELDEFTGGAPGVAGTMYHQGAFSQQSQSGSEHPGGRVPSQINARFPWGSPKAGNAPVGAGQFPQNSEQFGAAPEAPQPMGYDHPADVDSSYSLDPAFRRPEPPASSEPAAVNSQPDPLDDDPTVFGPQAGGAAGQGIVPPAGAGMAGQGAMPPQLAGGFPAAGGYPPVSAPSADYAQTPGYPQPSGPPQAPGYQPPSGYPQVPGYPQPSGAPLGTGPQPAGPQAPMDPSGFEGYDADETVFTGRGAGVAPLPPAEAPDPDATVLGVRSYEAEGLAQQIPSRLAPPSDPAQAVSAPQAGPREGGEEQSEDPEATVFGMPSYGEFARYPNGPGAQVPYGEVAPEETDGQQGQQGNSRGVGGYSPGGSGILGNGR</sequence>
<accession>A0A179B6A4</accession>
<feature type="compositionally biased region" description="Pro residues" evidence="1">
    <location>
        <begin position="351"/>
        <end position="376"/>
    </location>
</feature>
<gene>
    <name evidence="3" type="ORF">A4H34_05940</name>
</gene>
<dbReference type="AlphaFoldDB" id="A0A179B6A4"/>
<feature type="compositionally biased region" description="Low complexity" evidence="1">
    <location>
        <begin position="305"/>
        <end position="337"/>
    </location>
</feature>
<feature type="transmembrane region" description="Helical" evidence="2">
    <location>
        <begin position="67"/>
        <end position="88"/>
    </location>
</feature>
<keyword evidence="4" id="KW-1185">Reference proteome</keyword>
<keyword evidence="2" id="KW-1133">Transmembrane helix</keyword>
<evidence type="ECO:0000313" key="3">
    <source>
        <dbReference type="EMBL" id="OAP86661.1"/>
    </source>
</evidence>
<reference evidence="3 4" key="1">
    <citation type="submission" date="2016-04" db="EMBL/GenBank/DDBJ databases">
        <title>Peptidophaga gingivicola gen. nov., sp. nov., isolated from human subgingival plaque.</title>
        <authorList>
            <person name="Beall C.J."/>
            <person name="Mokrzan E.M."/>
            <person name="Griffen A.L."/>
            <person name="Leys E.J."/>
        </authorList>
    </citation>
    <scope>NUCLEOTIDE SEQUENCE [LARGE SCALE GENOMIC DNA]</scope>
    <source>
        <strain evidence="3 4">BA112</strain>
    </source>
</reference>
<evidence type="ECO:0000256" key="1">
    <source>
        <dbReference type="SAM" id="MobiDB-lite"/>
    </source>
</evidence>
<organism evidence="3 4">
    <name type="scientific">Peptidiphaga gingivicola</name>
    <dbReference type="NCBI Taxonomy" id="2741497"/>
    <lineage>
        <taxon>Bacteria</taxon>
        <taxon>Bacillati</taxon>
        <taxon>Actinomycetota</taxon>
        <taxon>Actinomycetes</taxon>
        <taxon>Actinomycetales</taxon>
        <taxon>Actinomycetaceae</taxon>
        <taxon>Peptidiphaga</taxon>
    </lineage>
</organism>
<keyword evidence="2" id="KW-0812">Transmembrane</keyword>
<feature type="transmembrane region" description="Helical" evidence="2">
    <location>
        <begin position="39"/>
        <end position="61"/>
    </location>
</feature>